<dbReference type="CDD" id="cd17319">
    <property type="entry name" value="MFS_ExuT_GudP_like"/>
    <property type="match status" value="1"/>
</dbReference>
<dbReference type="InterPro" id="IPR050382">
    <property type="entry name" value="MFS_Na/Anion_cotransporter"/>
</dbReference>
<dbReference type="InterPro" id="IPR000849">
    <property type="entry name" value="Sugar_P_transporter"/>
</dbReference>
<dbReference type="Gene3D" id="1.20.1250.20">
    <property type="entry name" value="MFS general substrate transporter like domains"/>
    <property type="match status" value="2"/>
</dbReference>
<gene>
    <name evidence="8" type="ORF">AWB66_05499</name>
</gene>
<evidence type="ECO:0000313" key="9">
    <source>
        <dbReference type="Proteomes" id="UP000054717"/>
    </source>
</evidence>
<evidence type="ECO:0000256" key="5">
    <source>
        <dbReference type="ARBA" id="ARBA00023136"/>
    </source>
</evidence>
<feature type="transmembrane region" description="Helical" evidence="6">
    <location>
        <begin position="257"/>
        <end position="276"/>
    </location>
</feature>
<dbReference type="RefSeq" id="WP_087633242.1">
    <property type="nucleotide sequence ID" value="NZ_FCNZ02000031.1"/>
</dbReference>
<dbReference type="GO" id="GO:0005886">
    <property type="term" value="C:plasma membrane"/>
    <property type="evidence" value="ECO:0007669"/>
    <property type="project" value="UniProtKB-SubCell"/>
</dbReference>
<evidence type="ECO:0000313" key="8">
    <source>
        <dbReference type="EMBL" id="SAL76864.1"/>
    </source>
</evidence>
<proteinExistence type="predicted"/>
<protein>
    <submittedName>
        <fullName evidence="8">Major facilitator transporter</fullName>
    </submittedName>
</protein>
<evidence type="ECO:0000256" key="4">
    <source>
        <dbReference type="ARBA" id="ARBA00022989"/>
    </source>
</evidence>
<feature type="transmembrane region" description="Helical" evidence="6">
    <location>
        <begin position="155"/>
        <end position="180"/>
    </location>
</feature>
<dbReference type="Proteomes" id="UP000054717">
    <property type="component" value="Unassembled WGS sequence"/>
</dbReference>
<dbReference type="PANTHER" id="PTHR11662">
    <property type="entry name" value="SOLUTE CARRIER FAMILY 17"/>
    <property type="match status" value="1"/>
</dbReference>
<dbReference type="InterPro" id="IPR020846">
    <property type="entry name" value="MFS_dom"/>
</dbReference>
<feature type="transmembrane region" description="Helical" evidence="6">
    <location>
        <begin position="115"/>
        <end position="134"/>
    </location>
</feature>
<comment type="caution">
    <text evidence="8">The sequence shown here is derived from an EMBL/GenBank/DDBJ whole genome shotgun (WGS) entry which is preliminary data.</text>
</comment>
<dbReference type="AlphaFoldDB" id="A0A158K6W3"/>
<keyword evidence="9" id="KW-1185">Reference proteome</keyword>
<evidence type="ECO:0000259" key="7">
    <source>
        <dbReference type="PROSITE" id="PS50850"/>
    </source>
</evidence>
<feature type="transmembrane region" description="Helical" evidence="6">
    <location>
        <begin position="296"/>
        <end position="320"/>
    </location>
</feature>
<dbReference type="PANTHER" id="PTHR11662:SF399">
    <property type="entry name" value="FI19708P1-RELATED"/>
    <property type="match status" value="1"/>
</dbReference>
<evidence type="ECO:0000256" key="1">
    <source>
        <dbReference type="ARBA" id="ARBA00004651"/>
    </source>
</evidence>
<feature type="transmembrane region" description="Helical" evidence="6">
    <location>
        <begin position="332"/>
        <end position="350"/>
    </location>
</feature>
<sequence length="452" mass="48188">MASERTSQYIATASDRTTRTRYTILAMILLLATVAYADRAILSIAGPGISKEFGLSPVQLGYVLSAFSWAYVVGQIPGGLLLDRLGTKMIYGSTLVLWSISTMLVGFIGKFTSDVSVALGLLFALRFALGLIEAPSFPANSRVAVMWFPKQERGLATSLFASASYFAVAIFSPFAGWLVAKFGWPAPFFALGAIGIAAAGGWAVMMHEPRNHPRVSKSELDHIIAGGAMVDIDSKRELAARPRLSRGMARMLLGNRMLWCAYIGQYCTIALSYFFITWFPIYLVQARGMNVMQAGIATMIPAISGFLGGIAGGAISDWLIRRGWSVSWARKTPYIVGMSVGCSLVLAAFAESNTVVVLLMALAFFGKGAAAGAGTWAIVSDTAPREAVGLAGAIFNCVGNIGGIVTPIVFGYIVQATGAYTAGLYFVAAHCLVAAVIYLFFMGKIERVKMSA</sequence>
<keyword evidence="3 6" id="KW-0812">Transmembrane</keyword>
<feature type="transmembrane region" description="Helical" evidence="6">
    <location>
        <begin position="390"/>
        <end position="413"/>
    </location>
</feature>
<name>A0A158K6W3_9BURK</name>
<dbReference type="InterPro" id="IPR036259">
    <property type="entry name" value="MFS_trans_sf"/>
</dbReference>
<feature type="transmembrane region" description="Helical" evidence="6">
    <location>
        <begin position="356"/>
        <end position="378"/>
    </location>
</feature>
<dbReference type="InterPro" id="IPR011701">
    <property type="entry name" value="MFS"/>
</dbReference>
<keyword evidence="4 6" id="KW-1133">Transmembrane helix</keyword>
<feature type="transmembrane region" description="Helical" evidence="6">
    <location>
        <begin position="62"/>
        <end position="82"/>
    </location>
</feature>
<comment type="subcellular location">
    <subcellularLocation>
        <location evidence="1">Cell membrane</location>
        <topology evidence="1">Multi-pass membrane protein</topology>
    </subcellularLocation>
</comment>
<feature type="transmembrane region" description="Helical" evidence="6">
    <location>
        <begin position="21"/>
        <end position="42"/>
    </location>
</feature>
<accession>A0A158K6W3</accession>
<evidence type="ECO:0000256" key="3">
    <source>
        <dbReference type="ARBA" id="ARBA00022692"/>
    </source>
</evidence>
<feature type="domain" description="Major facilitator superfamily (MFS) profile" evidence="7">
    <location>
        <begin position="24"/>
        <end position="446"/>
    </location>
</feature>
<dbReference type="GO" id="GO:0022857">
    <property type="term" value="F:transmembrane transporter activity"/>
    <property type="evidence" value="ECO:0007669"/>
    <property type="project" value="InterPro"/>
</dbReference>
<dbReference type="STRING" id="326475.AWB66_05499"/>
<keyword evidence="5 6" id="KW-0472">Membrane</keyword>
<feature type="transmembrane region" description="Helical" evidence="6">
    <location>
        <begin position="89"/>
        <end position="109"/>
    </location>
</feature>
<feature type="transmembrane region" description="Helical" evidence="6">
    <location>
        <begin position="419"/>
        <end position="441"/>
    </location>
</feature>
<dbReference type="EMBL" id="FCNZ02000031">
    <property type="protein sequence ID" value="SAL76864.1"/>
    <property type="molecule type" value="Genomic_DNA"/>
</dbReference>
<dbReference type="Pfam" id="PF07690">
    <property type="entry name" value="MFS_1"/>
    <property type="match status" value="2"/>
</dbReference>
<keyword evidence="2" id="KW-1003">Cell membrane</keyword>
<dbReference type="SUPFAM" id="SSF103473">
    <property type="entry name" value="MFS general substrate transporter"/>
    <property type="match status" value="1"/>
</dbReference>
<evidence type="ECO:0000256" key="6">
    <source>
        <dbReference type="SAM" id="Phobius"/>
    </source>
</evidence>
<reference evidence="8" key="1">
    <citation type="submission" date="2016-01" db="EMBL/GenBank/DDBJ databases">
        <authorList>
            <person name="Peeters Charlotte."/>
        </authorList>
    </citation>
    <scope>NUCLEOTIDE SEQUENCE</scope>
    <source>
        <strain evidence="8">LMG 22936</strain>
    </source>
</reference>
<feature type="transmembrane region" description="Helical" evidence="6">
    <location>
        <begin position="186"/>
        <end position="205"/>
    </location>
</feature>
<evidence type="ECO:0000256" key="2">
    <source>
        <dbReference type="ARBA" id="ARBA00022475"/>
    </source>
</evidence>
<dbReference type="PIRSF" id="PIRSF002808">
    <property type="entry name" value="Hexose_phosphate_transp"/>
    <property type="match status" value="1"/>
</dbReference>
<organism evidence="8 9">
    <name type="scientific">Caballeronia telluris</name>
    <dbReference type="NCBI Taxonomy" id="326475"/>
    <lineage>
        <taxon>Bacteria</taxon>
        <taxon>Pseudomonadati</taxon>
        <taxon>Pseudomonadota</taxon>
        <taxon>Betaproteobacteria</taxon>
        <taxon>Burkholderiales</taxon>
        <taxon>Burkholderiaceae</taxon>
        <taxon>Caballeronia</taxon>
    </lineage>
</organism>
<dbReference type="PROSITE" id="PS50850">
    <property type="entry name" value="MFS"/>
    <property type="match status" value="1"/>
</dbReference>